<evidence type="ECO:0000313" key="2">
    <source>
        <dbReference type="EMBL" id="MPC27803.1"/>
    </source>
</evidence>
<organism evidence="2 3">
    <name type="scientific">Portunus trituberculatus</name>
    <name type="common">Swimming crab</name>
    <name type="synonym">Neptunus trituberculatus</name>
    <dbReference type="NCBI Taxonomy" id="210409"/>
    <lineage>
        <taxon>Eukaryota</taxon>
        <taxon>Metazoa</taxon>
        <taxon>Ecdysozoa</taxon>
        <taxon>Arthropoda</taxon>
        <taxon>Crustacea</taxon>
        <taxon>Multicrustacea</taxon>
        <taxon>Malacostraca</taxon>
        <taxon>Eumalacostraca</taxon>
        <taxon>Eucarida</taxon>
        <taxon>Decapoda</taxon>
        <taxon>Pleocyemata</taxon>
        <taxon>Brachyura</taxon>
        <taxon>Eubrachyura</taxon>
        <taxon>Portunoidea</taxon>
        <taxon>Portunidae</taxon>
        <taxon>Portuninae</taxon>
        <taxon>Portunus</taxon>
    </lineage>
</organism>
<accession>A0A5B7E3H1</accession>
<feature type="transmembrane region" description="Helical" evidence="1">
    <location>
        <begin position="16"/>
        <end position="35"/>
    </location>
</feature>
<name>A0A5B7E3H1_PORTR</name>
<reference evidence="2 3" key="1">
    <citation type="submission" date="2019-05" db="EMBL/GenBank/DDBJ databases">
        <title>Another draft genome of Portunus trituberculatus and its Hox gene families provides insights of decapod evolution.</title>
        <authorList>
            <person name="Jeong J.-H."/>
            <person name="Song I."/>
            <person name="Kim S."/>
            <person name="Choi T."/>
            <person name="Kim D."/>
            <person name="Ryu S."/>
            <person name="Kim W."/>
        </authorList>
    </citation>
    <scope>NUCLEOTIDE SEQUENCE [LARGE SCALE GENOMIC DNA]</scope>
    <source>
        <tissue evidence="2">Muscle</tissue>
    </source>
</reference>
<protein>
    <submittedName>
        <fullName evidence="2">Uncharacterized protein</fullName>
    </submittedName>
</protein>
<dbReference type="Proteomes" id="UP000324222">
    <property type="component" value="Unassembled WGS sequence"/>
</dbReference>
<dbReference type="EMBL" id="VSRR010001806">
    <property type="protein sequence ID" value="MPC27803.1"/>
    <property type="molecule type" value="Genomic_DNA"/>
</dbReference>
<evidence type="ECO:0000256" key="1">
    <source>
        <dbReference type="SAM" id="Phobius"/>
    </source>
</evidence>
<sequence>MEELGAELGAVLWRQLAGWHVSAVLMMFSLLVSVARGDIEVRGGLGAEYPCVSEAAALPPCIIRASPLALSPFTFTRR</sequence>
<proteinExistence type="predicted"/>
<evidence type="ECO:0000313" key="3">
    <source>
        <dbReference type="Proteomes" id="UP000324222"/>
    </source>
</evidence>
<gene>
    <name evidence="2" type="ORF">E2C01_020987</name>
</gene>
<keyword evidence="1" id="KW-0812">Transmembrane</keyword>
<keyword evidence="1" id="KW-0472">Membrane</keyword>
<keyword evidence="1" id="KW-1133">Transmembrane helix</keyword>
<comment type="caution">
    <text evidence="2">The sequence shown here is derived from an EMBL/GenBank/DDBJ whole genome shotgun (WGS) entry which is preliminary data.</text>
</comment>
<keyword evidence="3" id="KW-1185">Reference proteome</keyword>
<dbReference type="AlphaFoldDB" id="A0A5B7E3H1"/>